<evidence type="ECO:0000256" key="1">
    <source>
        <dbReference type="SAM" id="MobiDB-lite"/>
    </source>
</evidence>
<dbReference type="AlphaFoldDB" id="A0AAD6W3F0"/>
<reference evidence="2" key="1">
    <citation type="journal article" date="2023" name="Mol. Ecol. Resour.">
        <title>Chromosome-level genome assembly of a triploid poplar Populus alba 'Berolinensis'.</title>
        <authorList>
            <person name="Chen S."/>
            <person name="Yu Y."/>
            <person name="Wang X."/>
            <person name="Wang S."/>
            <person name="Zhang T."/>
            <person name="Zhou Y."/>
            <person name="He R."/>
            <person name="Meng N."/>
            <person name="Wang Y."/>
            <person name="Liu W."/>
            <person name="Liu Z."/>
            <person name="Liu J."/>
            <person name="Guo Q."/>
            <person name="Huang H."/>
            <person name="Sederoff R.R."/>
            <person name="Wang G."/>
            <person name="Qu G."/>
            <person name="Chen S."/>
        </authorList>
    </citation>
    <scope>NUCLEOTIDE SEQUENCE</scope>
    <source>
        <strain evidence="2">SC-2020</strain>
    </source>
</reference>
<evidence type="ECO:0000313" key="3">
    <source>
        <dbReference type="Proteomes" id="UP001164929"/>
    </source>
</evidence>
<comment type="caution">
    <text evidence="2">The sequence shown here is derived from an EMBL/GenBank/DDBJ whole genome shotgun (WGS) entry which is preliminary data.</text>
</comment>
<dbReference type="Proteomes" id="UP001164929">
    <property type="component" value="Chromosome 5"/>
</dbReference>
<name>A0AAD6W3F0_9ROSI</name>
<protein>
    <submittedName>
        <fullName evidence="2">Uncharacterized protein</fullName>
    </submittedName>
</protein>
<gene>
    <name evidence="2" type="ORF">NC653_014084</name>
</gene>
<evidence type="ECO:0000313" key="2">
    <source>
        <dbReference type="EMBL" id="KAJ6997727.1"/>
    </source>
</evidence>
<proteinExistence type="predicted"/>
<organism evidence="2 3">
    <name type="scientific">Populus alba x Populus x berolinensis</name>
    <dbReference type="NCBI Taxonomy" id="444605"/>
    <lineage>
        <taxon>Eukaryota</taxon>
        <taxon>Viridiplantae</taxon>
        <taxon>Streptophyta</taxon>
        <taxon>Embryophyta</taxon>
        <taxon>Tracheophyta</taxon>
        <taxon>Spermatophyta</taxon>
        <taxon>Magnoliopsida</taxon>
        <taxon>eudicotyledons</taxon>
        <taxon>Gunneridae</taxon>
        <taxon>Pentapetalae</taxon>
        <taxon>rosids</taxon>
        <taxon>fabids</taxon>
        <taxon>Malpighiales</taxon>
        <taxon>Salicaceae</taxon>
        <taxon>Saliceae</taxon>
        <taxon>Populus</taxon>
    </lineage>
</organism>
<sequence>MSEGGKRSSSNGFEKPLTTEDQQARVNDMRRLVGPLPDKIRCPFIVLMHQLQDI</sequence>
<keyword evidence="3" id="KW-1185">Reference proteome</keyword>
<accession>A0AAD6W3F0</accession>
<feature type="region of interest" description="Disordered" evidence="1">
    <location>
        <begin position="1"/>
        <end position="25"/>
    </location>
</feature>
<dbReference type="EMBL" id="JAQIZT010000005">
    <property type="protein sequence ID" value="KAJ6997727.1"/>
    <property type="molecule type" value="Genomic_DNA"/>
</dbReference>